<dbReference type="EMBL" id="JACAZH010000004">
    <property type="protein sequence ID" value="KAF7370497.1"/>
    <property type="molecule type" value="Genomic_DNA"/>
</dbReference>
<name>A0A8H7DEW8_9AGAR</name>
<dbReference type="Pfam" id="PF12937">
    <property type="entry name" value="F-box-like"/>
    <property type="match status" value="1"/>
</dbReference>
<evidence type="ECO:0000313" key="2">
    <source>
        <dbReference type="EMBL" id="KAF7370497.1"/>
    </source>
</evidence>
<dbReference type="Proteomes" id="UP000623467">
    <property type="component" value="Unassembled WGS sequence"/>
</dbReference>
<dbReference type="Gene3D" id="1.20.1280.50">
    <property type="match status" value="1"/>
</dbReference>
<protein>
    <recommendedName>
        <fullName evidence="1">F-box domain-containing protein</fullName>
    </recommendedName>
</protein>
<reference evidence="2" key="1">
    <citation type="submission" date="2020-05" db="EMBL/GenBank/DDBJ databases">
        <title>Mycena genomes resolve the evolution of fungal bioluminescence.</title>
        <authorList>
            <person name="Tsai I.J."/>
        </authorList>
    </citation>
    <scope>NUCLEOTIDE SEQUENCE</scope>
    <source>
        <strain evidence="2">160909Yilan</strain>
    </source>
</reference>
<keyword evidence="3" id="KW-1185">Reference proteome</keyword>
<organism evidence="2 3">
    <name type="scientific">Mycena sanguinolenta</name>
    <dbReference type="NCBI Taxonomy" id="230812"/>
    <lineage>
        <taxon>Eukaryota</taxon>
        <taxon>Fungi</taxon>
        <taxon>Dikarya</taxon>
        <taxon>Basidiomycota</taxon>
        <taxon>Agaricomycotina</taxon>
        <taxon>Agaricomycetes</taxon>
        <taxon>Agaricomycetidae</taxon>
        <taxon>Agaricales</taxon>
        <taxon>Marasmiineae</taxon>
        <taxon>Mycenaceae</taxon>
        <taxon>Mycena</taxon>
    </lineage>
</organism>
<proteinExistence type="predicted"/>
<sequence length="596" mass="67690">MDVGDVEHVFLECEEERRARELRIQHNAVIPIARLPPEILGYIFVRCVPAVTSISSLHNDVSWLNVTRVSSRWRSVALSCPDLWSTLILSRPKWVPVMLARSKNASLVVRVDFTSTRYCVNSPEPILLENVARLRTLDIRSPQDQLAILLANLEHAGSAPRLQHLRIVNTDVDNFAEGGTWLPRNLFHRTEVIESRKVGAQWGVRLHLERCAFPWDSGVRPTFEAFLAILMSCPNLQTLALIRCAPTTYRDGCTVELPHLSALTIECSSPLTCRCLLGCLKIPPSATIDAIVLRSRDNRHHYSSQDLLHAFSRDSGSDTYDTVRIEHKAARFTYSLRHSARPEWSRTLQTYAPWTYMNAICAMRTMRDHVDFSNITTLHLQAIDCLPPQPASKHDEDVPFHSTMALWDSLGRSLPGVHTLHLHKSFPALWLEFFLTQAMLIIGVTHYQSCFSVPASSPCAADVSKAKERDLPFRDPDGALRHGWPSLRCLALHEINIARLLGEQQPPVAEVLLALLWARRQGRAPIWRLEMKNCKNVSWNEMPYFELLADVEYDGKGKQTPGQGGEDRESLASYYIGIFAQTVNFSRLARRRREQY</sequence>
<dbReference type="OrthoDB" id="2993888at2759"/>
<dbReference type="InterPro" id="IPR001810">
    <property type="entry name" value="F-box_dom"/>
</dbReference>
<evidence type="ECO:0000313" key="3">
    <source>
        <dbReference type="Proteomes" id="UP000623467"/>
    </source>
</evidence>
<dbReference type="AlphaFoldDB" id="A0A8H7DEW8"/>
<accession>A0A8H7DEW8</accession>
<feature type="domain" description="F-box" evidence="1">
    <location>
        <begin position="32"/>
        <end position="88"/>
    </location>
</feature>
<gene>
    <name evidence="2" type="ORF">MSAN_00681500</name>
</gene>
<evidence type="ECO:0000259" key="1">
    <source>
        <dbReference type="Pfam" id="PF12937"/>
    </source>
</evidence>
<comment type="caution">
    <text evidence="2">The sequence shown here is derived from an EMBL/GenBank/DDBJ whole genome shotgun (WGS) entry which is preliminary data.</text>
</comment>